<dbReference type="Proteomes" id="UP000265703">
    <property type="component" value="Unassembled WGS sequence"/>
</dbReference>
<evidence type="ECO:0008006" key="4">
    <source>
        <dbReference type="Google" id="ProtNLM"/>
    </source>
</evidence>
<dbReference type="OrthoDB" id="2386314at2759"/>
<proteinExistence type="predicted"/>
<evidence type="ECO:0000313" key="3">
    <source>
        <dbReference type="Proteomes" id="UP000265703"/>
    </source>
</evidence>
<dbReference type="EMBL" id="QKYT01000101">
    <property type="protein sequence ID" value="RIA93576.1"/>
    <property type="molecule type" value="Genomic_DNA"/>
</dbReference>
<comment type="caution">
    <text evidence="2">The sequence shown here is derived from an EMBL/GenBank/DDBJ whole genome shotgun (WGS) entry which is preliminary data.</text>
</comment>
<sequence length="762" mass="88222">MSNLASFTIKLISLYTLIANCRHNGKAVQLLRAFIVFPFSLLEDNDEKYANSNNIESYLKDLTVVQHLKEFPEIDDGIYGTSDLACNNKENYIIKIFLPDKVLTILNEFGSVQNDVALCEDILVGTISNNYEEVISCNKLTPSEYKQVVGMTPAGWKVFEEPIEKVNKNIELIRKEFLDFKKVMIENDQARQWEISELRKALEAMGSEYQFDNSNDWSKPASWDQEMMETEEINKRQFYTKTGKTPITDILEEMKKARKEEVRKVNMGEQMLNSKNWSKLSKEDILSRLDNMEKERAAEMDRLNAFEKQDIHILGVSETNLSIKSSKHIFNKNINFKAIFTNSKQYKGSGTGLLIRKDVARYLGRQYFFKGRIVAIDLYFPDNQKRMIDSITDKEVRSIVIDRLLVKNSNDVEQLITEPELIKAKTNEHFQKVANSVNQDKILEGPWVKQYQPKEYINDKFYGDLMNEISLQEWEEVICNAPNDKAVGPTKISYEMVKKSGNIMKEMILKLVNAILKLVKDKQILKGYQFAGYSSQSTSAPIRIINELIQDSNEERKDLWLLAQDMSKAYDQIQERSLGYKLEGKIRKNIYELPESQHMHFPGLAYMDDTTWITNTKEDLEEILEIADGKIIKNKLKMARTAPNVILTNNRFYNLKDLKDLQVQAKITNWFIQLNDEYILGKITKLRLNNIQYNLFLHKSPIIDFPFDRLTGTENNNFILNMILLCKRNNISFAQNNNIEVNLVAGGKNLILDINITKNGTT</sequence>
<feature type="coiled-coil region" evidence="1">
    <location>
        <begin position="282"/>
        <end position="309"/>
    </location>
</feature>
<evidence type="ECO:0000313" key="2">
    <source>
        <dbReference type="EMBL" id="RIA93576.1"/>
    </source>
</evidence>
<dbReference type="STRING" id="658196.A0A397T9K3"/>
<keyword evidence="1" id="KW-0175">Coiled coil</keyword>
<name>A0A397T9K3_9GLOM</name>
<protein>
    <recommendedName>
        <fullName evidence="4">Reverse transcriptase domain-containing protein</fullName>
    </recommendedName>
</protein>
<keyword evidence="3" id="KW-1185">Reference proteome</keyword>
<accession>A0A397T9K3</accession>
<gene>
    <name evidence="2" type="ORF">C1645_819199</name>
</gene>
<reference evidence="2 3" key="1">
    <citation type="submission" date="2018-06" db="EMBL/GenBank/DDBJ databases">
        <title>Comparative genomics reveals the genomic features of Rhizophagus irregularis, R. cerebriforme, R. diaphanum and Gigaspora rosea, and their symbiotic lifestyle signature.</title>
        <authorList>
            <person name="Morin E."/>
            <person name="San Clemente H."/>
            <person name="Chen E.C.H."/>
            <person name="De La Providencia I."/>
            <person name="Hainaut M."/>
            <person name="Kuo A."/>
            <person name="Kohler A."/>
            <person name="Murat C."/>
            <person name="Tang N."/>
            <person name="Roy S."/>
            <person name="Loubradou J."/>
            <person name="Henrissat B."/>
            <person name="Grigoriev I.V."/>
            <person name="Corradi N."/>
            <person name="Roux C."/>
            <person name="Martin F.M."/>
        </authorList>
    </citation>
    <scope>NUCLEOTIDE SEQUENCE [LARGE SCALE GENOMIC DNA]</scope>
    <source>
        <strain evidence="2 3">DAOM 227022</strain>
    </source>
</reference>
<organism evidence="2 3">
    <name type="scientific">Glomus cerebriforme</name>
    <dbReference type="NCBI Taxonomy" id="658196"/>
    <lineage>
        <taxon>Eukaryota</taxon>
        <taxon>Fungi</taxon>
        <taxon>Fungi incertae sedis</taxon>
        <taxon>Mucoromycota</taxon>
        <taxon>Glomeromycotina</taxon>
        <taxon>Glomeromycetes</taxon>
        <taxon>Glomerales</taxon>
        <taxon>Glomeraceae</taxon>
        <taxon>Glomus</taxon>
    </lineage>
</organism>
<dbReference type="AlphaFoldDB" id="A0A397T9K3"/>
<evidence type="ECO:0000256" key="1">
    <source>
        <dbReference type="SAM" id="Coils"/>
    </source>
</evidence>